<dbReference type="Pfam" id="PF21983">
    <property type="entry name" value="NikA-like"/>
    <property type="match status" value="1"/>
</dbReference>
<evidence type="ECO:0000313" key="3">
    <source>
        <dbReference type="Proteomes" id="UP000190102"/>
    </source>
</evidence>
<feature type="compositionally biased region" description="Pro residues" evidence="1">
    <location>
        <begin position="10"/>
        <end position="20"/>
    </location>
</feature>
<dbReference type="EMBL" id="FUWR01000004">
    <property type="protein sequence ID" value="SJZ62414.1"/>
    <property type="molecule type" value="Genomic_DNA"/>
</dbReference>
<protein>
    <submittedName>
        <fullName evidence="2">Mobilisation protein (MobC)</fullName>
    </submittedName>
</protein>
<dbReference type="Proteomes" id="UP000190102">
    <property type="component" value="Unassembled WGS sequence"/>
</dbReference>
<feature type="region of interest" description="Disordered" evidence="1">
    <location>
        <begin position="1"/>
        <end position="36"/>
    </location>
</feature>
<name>A0A1T4M6R0_9BACT</name>
<keyword evidence="3" id="KW-1185">Reference proteome</keyword>
<gene>
    <name evidence="2" type="ORF">SAMN02745119_01182</name>
</gene>
<evidence type="ECO:0000256" key="1">
    <source>
        <dbReference type="SAM" id="MobiDB-lite"/>
    </source>
</evidence>
<proteinExistence type="predicted"/>
<reference evidence="3" key="1">
    <citation type="submission" date="2017-02" db="EMBL/GenBank/DDBJ databases">
        <authorList>
            <person name="Varghese N."/>
            <person name="Submissions S."/>
        </authorList>
    </citation>
    <scope>NUCLEOTIDE SEQUENCE [LARGE SCALE GENOMIC DNA]</scope>
    <source>
        <strain evidence="3">ATCC BAA-34</strain>
    </source>
</reference>
<dbReference type="OrthoDB" id="6710110at2"/>
<dbReference type="STRING" id="115783.SAMN02745119_01182"/>
<dbReference type="AlphaFoldDB" id="A0A1T4M6R0"/>
<organism evidence="2 3">
    <name type="scientific">Trichlorobacter thiogenes</name>
    <dbReference type="NCBI Taxonomy" id="115783"/>
    <lineage>
        <taxon>Bacteria</taxon>
        <taxon>Pseudomonadati</taxon>
        <taxon>Thermodesulfobacteriota</taxon>
        <taxon>Desulfuromonadia</taxon>
        <taxon>Geobacterales</taxon>
        <taxon>Geobacteraceae</taxon>
        <taxon>Trichlorobacter</taxon>
    </lineage>
</organism>
<dbReference type="RefSeq" id="WP_078789439.1">
    <property type="nucleotide sequence ID" value="NZ_FUWR01000004.1"/>
</dbReference>
<evidence type="ECO:0000313" key="2">
    <source>
        <dbReference type="EMBL" id="SJZ62414.1"/>
    </source>
</evidence>
<sequence length="131" mass="14602">MQNNDYGPFEPLPPDTPAPTPHRKRGPTPKPADEQRTHRIAVYLSQAEMKVVSGFSELSNVCPAAYLRKAALNTPPVVIPELNQLVWQQLSNAAANLNQIAKQINCDDLSVLEEVRTALIRFRQALVKPHK</sequence>
<dbReference type="InterPro" id="IPR053842">
    <property type="entry name" value="NikA-like"/>
</dbReference>
<accession>A0A1T4M6R0</accession>